<evidence type="ECO:0000313" key="3">
    <source>
        <dbReference type="Proteomes" id="UP001500974"/>
    </source>
</evidence>
<dbReference type="PROSITE" id="PS51459">
    <property type="entry name" value="FIDO"/>
    <property type="match status" value="1"/>
</dbReference>
<dbReference type="Gene3D" id="1.20.120.1870">
    <property type="entry name" value="Fic/DOC protein, Fido domain"/>
    <property type="match status" value="1"/>
</dbReference>
<organism evidence="2 3">
    <name type="scientific">Arthrobacter parietis</name>
    <dbReference type="NCBI Taxonomy" id="271434"/>
    <lineage>
        <taxon>Bacteria</taxon>
        <taxon>Bacillati</taxon>
        <taxon>Actinomycetota</taxon>
        <taxon>Actinomycetes</taxon>
        <taxon>Micrococcales</taxon>
        <taxon>Micrococcaceae</taxon>
        <taxon>Arthrobacter</taxon>
    </lineage>
</organism>
<dbReference type="InterPro" id="IPR053737">
    <property type="entry name" value="Type_II_TA_Toxin"/>
</dbReference>
<reference evidence="3" key="1">
    <citation type="journal article" date="2019" name="Int. J. Syst. Evol. Microbiol.">
        <title>The Global Catalogue of Microorganisms (GCM) 10K type strain sequencing project: providing services to taxonomists for standard genome sequencing and annotation.</title>
        <authorList>
            <consortium name="The Broad Institute Genomics Platform"/>
            <consortium name="The Broad Institute Genome Sequencing Center for Infectious Disease"/>
            <person name="Wu L."/>
            <person name="Ma J."/>
        </authorList>
    </citation>
    <scope>NUCLEOTIDE SEQUENCE [LARGE SCALE GENOMIC DNA]</scope>
    <source>
        <strain evidence="3">JCM 14917</strain>
    </source>
</reference>
<dbReference type="Proteomes" id="UP001500974">
    <property type="component" value="Unassembled WGS sequence"/>
</dbReference>
<dbReference type="PANTHER" id="PTHR39426">
    <property type="entry name" value="HOMOLOGY TO DEATH-ON-CURING PROTEIN OF PHAGE P1"/>
    <property type="match status" value="1"/>
</dbReference>
<gene>
    <name evidence="2" type="ORF">GCM10009784_26640</name>
</gene>
<proteinExistence type="predicted"/>
<sequence length="125" mass="13457">MTAYLDIDDALYIIAQYGFHVRDVGILQSALARPATIAAGQEAYPALAKKAAVLLESTARNHALIDGNKRTAWTLMVVFLGLNGYRHNFPTDVAFDLVVGVTSGSITNEQSTDLISAHLIATPRT</sequence>
<dbReference type="InterPro" id="IPR003812">
    <property type="entry name" value="Fido"/>
</dbReference>
<feature type="domain" description="Fido" evidence="1">
    <location>
        <begin position="5"/>
        <end position="117"/>
    </location>
</feature>
<evidence type="ECO:0000259" key="1">
    <source>
        <dbReference type="PROSITE" id="PS51459"/>
    </source>
</evidence>
<dbReference type="PANTHER" id="PTHR39426:SF1">
    <property type="entry name" value="HOMOLOGY TO DEATH-ON-CURING PROTEIN OF PHAGE P1"/>
    <property type="match status" value="1"/>
</dbReference>
<dbReference type="Pfam" id="PF02661">
    <property type="entry name" value="Fic"/>
    <property type="match status" value="1"/>
</dbReference>
<protein>
    <submittedName>
        <fullName evidence="2">Type II toxin-antitoxin system death-on-curing family toxin</fullName>
    </submittedName>
</protein>
<evidence type="ECO:0000313" key="2">
    <source>
        <dbReference type="EMBL" id="GAA2177152.1"/>
    </source>
</evidence>
<dbReference type="EMBL" id="BAAAON010000003">
    <property type="protein sequence ID" value="GAA2177152.1"/>
    <property type="molecule type" value="Genomic_DNA"/>
</dbReference>
<keyword evidence="3" id="KW-1185">Reference proteome</keyword>
<name>A0ABP5MVA2_9MICC</name>
<dbReference type="InterPro" id="IPR006440">
    <property type="entry name" value="Doc"/>
</dbReference>
<dbReference type="RefSeq" id="WP_277356901.1">
    <property type="nucleotide sequence ID" value="NZ_BAAAON010000003.1"/>
</dbReference>
<accession>A0ABP5MVA2</accession>
<comment type="caution">
    <text evidence="2">The sequence shown here is derived from an EMBL/GenBank/DDBJ whole genome shotgun (WGS) entry which is preliminary data.</text>
</comment>
<dbReference type="NCBIfam" id="TIGR01550">
    <property type="entry name" value="DOC_P1"/>
    <property type="match status" value="1"/>
</dbReference>